<keyword evidence="3" id="KW-0732">Signal</keyword>
<sequence length="154" mass="15733">MTLKLASTLLIASTFAVAGCTASAPSKQTTGAAIGGVLGGVAGSQIGGGRGRTVATIAGVLLGAAIGGAVGSSMDQSDQIAAQTALENSRDNQVNEWRNPNTNVVYQVTPTNTYQTSAGEYCREFKTVAVIDGRQETVHGTACRQPDGTWKNIS</sequence>
<dbReference type="PIRSF" id="PIRSF002721">
    <property type="entry name" value="Surface_antigen_Rickettsia"/>
    <property type="match status" value="1"/>
</dbReference>
<dbReference type="InterPro" id="IPR051407">
    <property type="entry name" value="Bact_OM_lipoprot/Surf_antigen"/>
</dbReference>
<dbReference type="Pfam" id="PF05433">
    <property type="entry name" value="Rick_17kDa_Anti"/>
    <property type="match status" value="1"/>
</dbReference>
<dbReference type="PANTHER" id="PTHR35603">
    <property type="match status" value="1"/>
</dbReference>
<evidence type="ECO:0000256" key="1">
    <source>
        <dbReference type="ARBA" id="ARBA00004370"/>
    </source>
</evidence>
<dbReference type="Proteomes" id="UP000194798">
    <property type="component" value="Unassembled WGS sequence"/>
</dbReference>
<dbReference type="PANTHER" id="PTHR35603:SF2">
    <property type="entry name" value="OUTER MEMBRANE LIPOPROTEIN"/>
    <property type="match status" value="1"/>
</dbReference>
<dbReference type="PROSITE" id="PS51257">
    <property type="entry name" value="PROKAR_LIPOPROTEIN"/>
    <property type="match status" value="1"/>
</dbReference>
<dbReference type="AlphaFoldDB" id="A0A251X6D0"/>
<keyword evidence="6" id="KW-1185">Reference proteome</keyword>
<reference evidence="5 6" key="1">
    <citation type="submission" date="2016-12" db="EMBL/GenBank/DDBJ databases">
        <title>Thioflexothrix psekupsii D3 genome sequencing and assembly.</title>
        <authorList>
            <person name="Fomenkov A."/>
            <person name="Vincze T."/>
            <person name="Grabovich M."/>
            <person name="Anton B.P."/>
            <person name="Dubinina G."/>
            <person name="Orlova M."/>
            <person name="Belousova E."/>
            <person name="Roberts R.J."/>
        </authorList>
    </citation>
    <scope>NUCLEOTIDE SEQUENCE [LARGE SCALE GENOMIC DNA]</scope>
    <source>
        <strain evidence="5">D3</strain>
    </source>
</reference>
<protein>
    <recommendedName>
        <fullName evidence="4">Glycine zipper 2TM domain-containing protein</fullName>
    </recommendedName>
</protein>
<evidence type="ECO:0000313" key="5">
    <source>
        <dbReference type="EMBL" id="OUD12924.1"/>
    </source>
</evidence>
<evidence type="ECO:0000259" key="4">
    <source>
        <dbReference type="Pfam" id="PF05433"/>
    </source>
</evidence>
<feature type="signal peptide" evidence="3">
    <location>
        <begin position="1"/>
        <end position="18"/>
    </location>
</feature>
<dbReference type="OrthoDB" id="6170015at2"/>
<feature type="chain" id="PRO_5011970581" description="Glycine zipper 2TM domain-containing protein" evidence="3">
    <location>
        <begin position="19"/>
        <end position="154"/>
    </location>
</feature>
<evidence type="ECO:0000256" key="3">
    <source>
        <dbReference type="SAM" id="SignalP"/>
    </source>
</evidence>
<dbReference type="EMBL" id="MSLT01000019">
    <property type="protein sequence ID" value="OUD12924.1"/>
    <property type="molecule type" value="Genomic_DNA"/>
</dbReference>
<keyword evidence="2" id="KW-0472">Membrane</keyword>
<comment type="subcellular location">
    <subcellularLocation>
        <location evidence="1">Membrane</location>
    </subcellularLocation>
</comment>
<comment type="caution">
    <text evidence="5">The sequence shown here is derived from an EMBL/GenBank/DDBJ whole genome shotgun (WGS) entry which is preliminary data.</text>
</comment>
<dbReference type="RefSeq" id="WP_086488865.1">
    <property type="nucleotide sequence ID" value="NZ_MSLT01000019.1"/>
</dbReference>
<gene>
    <name evidence="5" type="ORF">TPSD3_12355</name>
</gene>
<feature type="domain" description="Glycine zipper 2TM" evidence="4">
    <location>
        <begin position="31"/>
        <end position="71"/>
    </location>
</feature>
<organism evidence="5 6">
    <name type="scientific">Thioflexithrix psekupsensis</name>
    <dbReference type="NCBI Taxonomy" id="1570016"/>
    <lineage>
        <taxon>Bacteria</taxon>
        <taxon>Pseudomonadati</taxon>
        <taxon>Pseudomonadota</taxon>
        <taxon>Gammaproteobacteria</taxon>
        <taxon>Thiotrichales</taxon>
        <taxon>Thioflexithrix</taxon>
    </lineage>
</organism>
<dbReference type="GO" id="GO:0019867">
    <property type="term" value="C:outer membrane"/>
    <property type="evidence" value="ECO:0007669"/>
    <property type="project" value="InterPro"/>
</dbReference>
<dbReference type="InterPro" id="IPR008816">
    <property type="entry name" value="Gly_zipper_2TM_dom"/>
</dbReference>
<accession>A0A251X6D0</accession>
<proteinExistence type="predicted"/>
<evidence type="ECO:0000256" key="2">
    <source>
        <dbReference type="ARBA" id="ARBA00023136"/>
    </source>
</evidence>
<dbReference type="InterPro" id="IPR016364">
    <property type="entry name" value="Surface_antigen_Rickettsia"/>
</dbReference>
<evidence type="ECO:0000313" key="6">
    <source>
        <dbReference type="Proteomes" id="UP000194798"/>
    </source>
</evidence>
<name>A0A251X6D0_9GAMM</name>